<dbReference type="Proteomes" id="UP000055035">
    <property type="component" value="Unassembled WGS sequence"/>
</dbReference>
<dbReference type="InterPro" id="IPR029052">
    <property type="entry name" value="Metallo-depent_PP-like"/>
</dbReference>
<organism evidence="3 4">
    <name type="scientific">Legionella jordanis</name>
    <dbReference type="NCBI Taxonomy" id="456"/>
    <lineage>
        <taxon>Bacteria</taxon>
        <taxon>Pseudomonadati</taxon>
        <taxon>Pseudomonadota</taxon>
        <taxon>Gammaproteobacteria</taxon>
        <taxon>Legionellales</taxon>
        <taxon>Legionellaceae</taxon>
        <taxon>Legionella</taxon>
    </lineage>
</organism>
<dbReference type="EMBL" id="LNYJ01000011">
    <property type="protein sequence ID" value="KTD18117.1"/>
    <property type="molecule type" value="Genomic_DNA"/>
</dbReference>
<accession>A0A0W0VDA6</accession>
<evidence type="ECO:0000313" key="4">
    <source>
        <dbReference type="Proteomes" id="UP000055035"/>
    </source>
</evidence>
<reference evidence="3 4" key="1">
    <citation type="submission" date="2015-11" db="EMBL/GenBank/DDBJ databases">
        <title>Genomic analysis of 38 Legionella species identifies large and diverse effector repertoires.</title>
        <authorList>
            <person name="Burstein D."/>
            <person name="Amaro F."/>
            <person name="Zusman T."/>
            <person name="Lifshitz Z."/>
            <person name="Cohen O."/>
            <person name="Gilbert J.A."/>
            <person name="Pupko T."/>
            <person name="Shuman H.A."/>
            <person name="Segal G."/>
        </authorList>
    </citation>
    <scope>NUCLEOTIDE SEQUENCE [LARGE SCALE GENOMIC DNA]</scope>
    <source>
        <strain evidence="3 4">BL-540</strain>
    </source>
</reference>
<gene>
    <name evidence="3" type="ORF">Ljor_2423</name>
</gene>
<comment type="caution">
    <text evidence="3">The sequence shown here is derived from an EMBL/GenBank/DDBJ whole genome shotgun (WGS) entry which is preliminary data.</text>
</comment>
<dbReference type="NCBIfam" id="NF043030">
    <property type="entry name" value="T4SS_Wip"/>
    <property type="match status" value="1"/>
</dbReference>
<dbReference type="RefSeq" id="WP_058471804.1">
    <property type="nucleotide sequence ID" value="NZ_CAAAIC010000001.1"/>
</dbReference>
<name>A0A0W0VDA6_9GAMM</name>
<feature type="transmembrane region" description="Helical" evidence="1">
    <location>
        <begin position="472"/>
        <end position="494"/>
    </location>
</feature>
<keyword evidence="1" id="KW-1133">Transmembrane helix</keyword>
<dbReference type="Pfam" id="PF21663">
    <property type="entry name" value="WipA_Phos"/>
    <property type="match status" value="1"/>
</dbReference>
<dbReference type="Gene3D" id="3.60.21.10">
    <property type="match status" value="1"/>
</dbReference>
<keyword evidence="1" id="KW-0812">Transmembrane</keyword>
<sequence>MTHSIIQEEVNIFQFPKDIHPADPDFEITIGDLHGNAMKLMFMLVKQGITSNLNDKDYAQLVTIYEKSAERLTKTDLNEFNRIINGIKFNKAAIRLIGDELADRGSNDYFTLRILQKLREQQVSVEILMSNHSVEFLQACEMHQENKAFKAPLLKHDHARSLENMQTLIERKLITPKEVFEITDSAYKPSLKVISYTLSEDDSEIVIFSHAPIGLNTIADLAQQFGVNYEDSTAVELAKTIDNINRKFQDYARRNTIGKLCPAEAMYKGYSDTFFSSDLKAYPFVGVMWNRGYVAIERPAEHNGYKLVYAHGHDSHDPLQNEAYVHNLDFLNTLGRPELWHREGGTYRVLQTNRKQLLAEELTARSAAIENTSSSPTEEQESLLQIQAATLGELKESFESQMDAIATKAAILRQDGHDDAANAAALLHQKVMQSYGETLGKRGNVKLFKQECQDAIAESRSALENHRGFKLILRYLAATITGFGVLFVAADLGYKFATGKHFSFFQTKTAQMLSTLEQTLEQATKEHPSEQTTHP</sequence>
<dbReference type="AlphaFoldDB" id="A0A0W0VDA6"/>
<dbReference type="InterPro" id="IPR048521">
    <property type="entry name" value="WipA_Phos"/>
</dbReference>
<evidence type="ECO:0000313" key="3">
    <source>
        <dbReference type="EMBL" id="KTD18117.1"/>
    </source>
</evidence>
<evidence type="ECO:0000259" key="2">
    <source>
        <dbReference type="Pfam" id="PF21663"/>
    </source>
</evidence>
<dbReference type="GO" id="GO:0016791">
    <property type="term" value="F:phosphatase activity"/>
    <property type="evidence" value="ECO:0007669"/>
    <property type="project" value="InterPro"/>
</dbReference>
<dbReference type="OrthoDB" id="5654315at2"/>
<dbReference type="PATRIC" id="fig|456.5.peg.2609"/>
<feature type="domain" description="WipA-like phosphatase" evidence="2">
    <location>
        <begin position="94"/>
        <end position="330"/>
    </location>
</feature>
<protein>
    <recommendedName>
        <fullName evidence="2">WipA-like phosphatase domain-containing protein</fullName>
    </recommendedName>
</protein>
<keyword evidence="1" id="KW-0472">Membrane</keyword>
<proteinExistence type="predicted"/>
<evidence type="ECO:0000256" key="1">
    <source>
        <dbReference type="SAM" id="Phobius"/>
    </source>
</evidence>
<keyword evidence="4" id="KW-1185">Reference proteome</keyword>